<keyword evidence="1" id="KW-0472">Membrane</keyword>
<comment type="caution">
    <text evidence="2">The sequence shown here is derived from an EMBL/GenBank/DDBJ whole genome shotgun (WGS) entry which is preliminary data.</text>
</comment>
<keyword evidence="1" id="KW-0812">Transmembrane</keyword>
<dbReference type="OrthoDB" id="2739221at2"/>
<reference evidence="2 3" key="1">
    <citation type="submission" date="2016-09" db="EMBL/GenBank/DDBJ databases">
        <title>Draft genome sequence of the soil isolate, Lysinibacillus fusiformis M5, a potential hypoxanthine producer.</title>
        <authorList>
            <person name="Gallegos-Monterrosa R."/>
            <person name="Maroti G."/>
            <person name="Balint B."/>
            <person name="Kovacs A.T."/>
        </authorList>
    </citation>
    <scope>NUCLEOTIDE SEQUENCE [LARGE SCALE GENOMIC DNA]</scope>
    <source>
        <strain evidence="2 3">M5</strain>
    </source>
</reference>
<evidence type="ECO:0000313" key="2">
    <source>
        <dbReference type="EMBL" id="ODV56151.1"/>
    </source>
</evidence>
<evidence type="ECO:0000256" key="1">
    <source>
        <dbReference type="SAM" id="Phobius"/>
    </source>
</evidence>
<dbReference type="Proteomes" id="UP000094784">
    <property type="component" value="Unassembled WGS sequence"/>
</dbReference>
<dbReference type="RefSeq" id="WP_069481164.1">
    <property type="nucleotide sequence ID" value="NZ_KV766182.1"/>
</dbReference>
<gene>
    <name evidence="2" type="ORF">BG258_09685</name>
</gene>
<name>A0A1E4R6R7_9BACI</name>
<keyword evidence="1" id="KW-1133">Transmembrane helix</keyword>
<proteinExistence type="predicted"/>
<evidence type="ECO:0000313" key="3">
    <source>
        <dbReference type="Proteomes" id="UP000094784"/>
    </source>
</evidence>
<protein>
    <submittedName>
        <fullName evidence="2">Uncharacterized protein</fullName>
    </submittedName>
</protein>
<sequence length="95" mass="10944">MQVTNKKGLLWISIIMTLLSIFFVSYGTNKFGAPFQFISYIGENELSSVFSLFTKNGITSIQFNILYFFIDVTLIYFILFYGKKIISLLKISKQS</sequence>
<dbReference type="AlphaFoldDB" id="A0A1E4R6R7"/>
<feature type="transmembrane region" description="Helical" evidence="1">
    <location>
        <begin position="9"/>
        <end position="27"/>
    </location>
</feature>
<organism evidence="2 3">
    <name type="scientific">Lysinibacillus fusiformis</name>
    <dbReference type="NCBI Taxonomy" id="28031"/>
    <lineage>
        <taxon>Bacteria</taxon>
        <taxon>Bacillati</taxon>
        <taxon>Bacillota</taxon>
        <taxon>Bacilli</taxon>
        <taxon>Bacillales</taxon>
        <taxon>Bacillaceae</taxon>
        <taxon>Lysinibacillus</taxon>
    </lineage>
</organism>
<accession>A0A1E4R6R7</accession>
<dbReference type="EMBL" id="MECQ01000001">
    <property type="protein sequence ID" value="ODV56151.1"/>
    <property type="molecule type" value="Genomic_DNA"/>
</dbReference>
<feature type="transmembrane region" description="Helical" evidence="1">
    <location>
        <begin position="61"/>
        <end position="82"/>
    </location>
</feature>